<dbReference type="PANTHER" id="PTHR47200:SF2">
    <property type="entry name" value="THYLAKOID LUMENAL 15 KDA PROTEIN 1, CHLOROPLASTIC"/>
    <property type="match status" value="1"/>
</dbReference>
<accession>A0A5B8NJ16</accession>
<reference evidence="2" key="1">
    <citation type="submission" date="2019-08" db="EMBL/GenBank/DDBJ databases">
        <title>Carotenoids and Carotenoid Binding Proteins in the Halophilic Cyanobacterium Euhalothece sp. ZM00.</title>
        <authorList>
            <person name="Cho S.M."/>
            <person name="Song J.Y."/>
            <person name="Park Y.-I."/>
        </authorList>
    </citation>
    <scope>NUCLEOTIDE SEQUENCE [LARGE SCALE GENOMIC DNA]</scope>
    <source>
        <strain evidence="2">Z-M001</strain>
    </source>
</reference>
<dbReference type="Pfam" id="PF00805">
    <property type="entry name" value="Pentapeptide"/>
    <property type="match status" value="2"/>
</dbReference>
<sequence>MMNFLTKLISGVLACVVLFFPLTAQAQTSTVFERQSLISADLSRENLSGETLQLREISDANLTEANLSHTDLRGSIFTESVMVEANLEGANLTFTVLNAVDFTGANLSQAILEDAILSRAKFENTTITGADFSNAVLDNSQIDQLCKSAEGVNEETGVATRDSLGCL</sequence>
<dbReference type="OrthoDB" id="7872756at2"/>
<protein>
    <submittedName>
        <fullName evidence="2">Pentapeptide repeat-containing protein</fullName>
    </submittedName>
</protein>
<dbReference type="InterPro" id="IPR044213">
    <property type="entry name" value="At2g44920-like"/>
</dbReference>
<evidence type="ECO:0000313" key="3">
    <source>
        <dbReference type="Proteomes" id="UP000318453"/>
    </source>
</evidence>
<dbReference type="PANTHER" id="PTHR47200">
    <property type="entry name" value="THYLAKOID LUMENAL 15 KDA PROTEIN 1, CHLOROPLASTIC"/>
    <property type="match status" value="1"/>
</dbReference>
<feature type="chain" id="PRO_5022853321" evidence="1">
    <location>
        <begin position="27"/>
        <end position="167"/>
    </location>
</feature>
<dbReference type="Gene3D" id="2.160.20.80">
    <property type="entry name" value="E3 ubiquitin-protein ligase SopA"/>
    <property type="match status" value="1"/>
</dbReference>
<keyword evidence="1" id="KW-0732">Signal</keyword>
<dbReference type="AlphaFoldDB" id="A0A5B8NJ16"/>
<gene>
    <name evidence="2" type="ORF">FRE64_02770</name>
</gene>
<dbReference type="Proteomes" id="UP000318453">
    <property type="component" value="Chromosome"/>
</dbReference>
<dbReference type="InterPro" id="IPR001646">
    <property type="entry name" value="5peptide_repeat"/>
</dbReference>
<proteinExistence type="predicted"/>
<organism evidence="2 3">
    <name type="scientific">Euhalothece natronophila Z-M001</name>
    <dbReference type="NCBI Taxonomy" id="522448"/>
    <lineage>
        <taxon>Bacteria</taxon>
        <taxon>Bacillati</taxon>
        <taxon>Cyanobacteriota</taxon>
        <taxon>Cyanophyceae</taxon>
        <taxon>Oscillatoriophycideae</taxon>
        <taxon>Chroococcales</taxon>
        <taxon>Halothecacae</taxon>
        <taxon>Halothece cluster</taxon>
        <taxon>Euhalothece</taxon>
    </lineage>
</organism>
<keyword evidence="3" id="KW-1185">Reference proteome</keyword>
<evidence type="ECO:0000313" key="2">
    <source>
        <dbReference type="EMBL" id="QDZ38958.1"/>
    </source>
</evidence>
<feature type="signal peptide" evidence="1">
    <location>
        <begin position="1"/>
        <end position="26"/>
    </location>
</feature>
<dbReference type="SUPFAM" id="SSF141571">
    <property type="entry name" value="Pentapeptide repeat-like"/>
    <property type="match status" value="1"/>
</dbReference>
<evidence type="ECO:0000256" key="1">
    <source>
        <dbReference type="SAM" id="SignalP"/>
    </source>
</evidence>
<dbReference type="EMBL" id="CP042326">
    <property type="protein sequence ID" value="QDZ38958.1"/>
    <property type="molecule type" value="Genomic_DNA"/>
</dbReference>
<dbReference type="KEGG" id="enn:FRE64_02770"/>
<name>A0A5B8NJ16_9CHRO</name>